<evidence type="ECO:0000256" key="7">
    <source>
        <dbReference type="ARBA" id="ARBA00022989"/>
    </source>
</evidence>
<reference evidence="12" key="14">
    <citation type="submission" date="2022-11" db="EMBL/GenBank/DDBJ databases">
        <title>Drosophila melanogaster release 4 sequence.</title>
        <authorList>
            <consortium name="Berkeley Drosophila Genome Project"/>
            <person name="Celniker S."/>
            <person name="Carlson J."/>
            <person name="Wan K."/>
            <person name="Pfeiffer B."/>
            <person name="Frise E."/>
            <person name="George R."/>
            <person name="Hoskins R."/>
            <person name="Stapleton M."/>
            <person name="Pacleb J."/>
            <person name="Park S."/>
            <person name="Svirskas R."/>
            <person name="Smith E."/>
            <person name="Yu C."/>
            <person name="Rubin G."/>
        </authorList>
    </citation>
    <scope>NUCLEOTIDE SEQUENCE</scope>
</reference>
<dbReference type="HOGENOM" id="CLU_728193_0_0_1"/>
<reference evidence="12" key="7">
    <citation type="submission" date="2006-08" db="EMBL/GenBank/DDBJ databases">
        <authorList>
            <person name="Celniker S."/>
            <person name="Carlson J."/>
            <person name="Wan K."/>
            <person name="Frise E."/>
            <person name="Hoskins R."/>
            <person name="Park S."/>
            <person name="Svirskas R."/>
            <person name="Rubin G."/>
        </authorList>
    </citation>
    <scope>NUCLEOTIDE SEQUENCE</scope>
</reference>
<dbReference type="FunFam" id="2.60.120.260:FF:000130">
    <property type="entry name" value="Discoidin domain-containing receptor 2"/>
    <property type="match status" value="1"/>
</dbReference>
<dbReference type="EMBL" id="AE014134">
    <property type="protein sequence ID" value="ACZ94186.2"/>
    <property type="molecule type" value="Genomic_DNA"/>
</dbReference>
<reference evidence="12 15" key="6">
    <citation type="journal article" date="2005" name="PLoS Comput. Biol.">
        <title>Combined evidence annotation of transposable elements in genome sequences.</title>
        <authorList>
            <person name="Quesneville H."/>
            <person name="Bergman C.M."/>
            <person name="Andrieu O."/>
            <person name="Autard D."/>
            <person name="Nouaud D."/>
            <person name="Ashburner M."/>
            <person name="Anxolabehere D."/>
        </authorList>
    </citation>
    <scope>NUCLEOTIDE SEQUENCE [LARGE SCALE GENOMIC DNA]</scope>
    <source>
        <strain evidence="15">Berkeley</strain>
    </source>
</reference>
<evidence type="ECO:0000313" key="15">
    <source>
        <dbReference type="Proteomes" id="UP000000803"/>
    </source>
</evidence>
<evidence type="ECO:0000259" key="11">
    <source>
        <dbReference type="PROSITE" id="PS50022"/>
    </source>
</evidence>
<dbReference type="PROSITE" id="PS01286">
    <property type="entry name" value="FA58C_2"/>
    <property type="match status" value="1"/>
</dbReference>
<protein>
    <submittedName>
        <fullName evidence="12">Discoidin domain receptor, isoform D</fullName>
        <ecNumber evidence="12">2.7.10.1</ecNumber>
    </submittedName>
    <submittedName>
        <fullName evidence="13">MIP05449p1</fullName>
    </submittedName>
</protein>
<comment type="subcellular location">
    <subcellularLocation>
        <location evidence="1">Cell membrane</location>
        <topology evidence="1">Single-pass type I membrane protein</topology>
    </subcellularLocation>
</comment>
<reference evidence="13" key="10">
    <citation type="submission" date="2011-09" db="EMBL/GenBank/DDBJ databases">
        <authorList>
            <person name="Carlson J."/>
            <person name="Booth B."/>
            <person name="Frise E."/>
            <person name="Sandler J."/>
            <person name="Wan K."/>
            <person name="Yu C."/>
            <person name="Celniker S."/>
        </authorList>
    </citation>
    <scope>NUCLEOTIDE SEQUENCE</scope>
</reference>
<dbReference type="Bgee" id="FBgn0053531">
    <property type="expression patterns" value="Expressed in mechanosensory neuron of leg chordotonal organ in insect leg and 102 other cell types or tissues"/>
</dbReference>
<evidence type="ECO:0000256" key="3">
    <source>
        <dbReference type="ARBA" id="ARBA00022692"/>
    </source>
</evidence>
<evidence type="ECO:0000256" key="5">
    <source>
        <dbReference type="ARBA" id="ARBA00022741"/>
    </source>
</evidence>
<dbReference type="Proteomes" id="UP000000803">
    <property type="component" value="Chromosome 2L"/>
</dbReference>
<reference evidence="12" key="13">
    <citation type="journal article" date="2015" name="Genome Res.">
        <title>The Release 6 reference sequence of the Drosophila melanogaster genome.</title>
        <authorList>
            <person name="Hoskins R.A."/>
            <person name="Carlson J.W."/>
            <person name="Wan K.H."/>
            <person name="Park S."/>
            <person name="Mendez I."/>
            <person name="Galle S.E."/>
            <person name="Booth B.W."/>
            <person name="Pfeiffer B.D."/>
            <person name="George R.A."/>
            <person name="Svirskas R."/>
            <person name="Krzywinski M."/>
            <person name="Schein J."/>
            <person name="Accardo M.C."/>
            <person name="Damia E."/>
            <person name="Messina G."/>
            <person name="Mendez-Lago M."/>
            <person name="de Pablos B."/>
            <person name="Demakova O.V."/>
            <person name="Andreyeva E.N."/>
            <person name="Boldyreva L.V."/>
            <person name="Marra M."/>
            <person name="Carvalho A.B."/>
            <person name="Dimitri P."/>
            <person name="Villasante A."/>
            <person name="Zhimulev I.F."/>
            <person name="Rubin G.M."/>
            <person name="Karpen G.H."/>
            <person name="Celniker S.E."/>
        </authorList>
    </citation>
    <scope>NUCLEOTIDE SEQUENCE</scope>
</reference>
<keyword evidence="5" id="KW-0547">Nucleotide-binding</keyword>
<reference evidence="12 15" key="5">
    <citation type="journal article" date="2002" name="Genome Biol.">
        <title>Heterochromatic sequences in a Drosophila whole-genome shotgun assembly.</title>
        <authorList>
            <person name="Hoskins R.A."/>
            <person name="Smith C.D."/>
            <person name="Carlson J.W."/>
            <person name="Carvalho A.B."/>
            <person name="Halpern A."/>
            <person name="Kaminker J.S."/>
            <person name="Kennedy C."/>
            <person name="Mungall C.J."/>
            <person name="Sullivan B.A."/>
            <person name="Sutton G.G."/>
            <person name="Yasuhara J.C."/>
            <person name="Wakimoto B.T."/>
            <person name="Myers E.W."/>
            <person name="Celniker S.E."/>
            <person name="Rubin G.M."/>
            <person name="Karpen G.H."/>
        </authorList>
    </citation>
    <scope>NUCLEOTIDE SEQUENCE [LARGE SCALE GENOMIC DNA]</scope>
    <source>
        <strain evidence="15">Berkeley</strain>
    </source>
</reference>
<dbReference type="Pfam" id="PF21114">
    <property type="entry name" value="DDR1-2_DS-like"/>
    <property type="match status" value="1"/>
</dbReference>
<keyword evidence="12" id="KW-0675">Receptor</keyword>
<dbReference type="BioGRID-ORCS" id="3346209">
    <property type="hits" value="0 hits in 3 CRISPR screens"/>
</dbReference>
<dbReference type="SUPFAM" id="SSF49785">
    <property type="entry name" value="Galactose-binding domain-like"/>
    <property type="match status" value="1"/>
</dbReference>
<dbReference type="EC" id="2.7.10.1" evidence="12"/>
<dbReference type="GeneID" id="3346209"/>
<evidence type="ECO:0000256" key="1">
    <source>
        <dbReference type="ARBA" id="ARBA00004251"/>
    </source>
</evidence>
<keyword evidence="15" id="KW-1185">Reference proteome</keyword>
<evidence type="ECO:0000256" key="2">
    <source>
        <dbReference type="ARBA" id="ARBA00022475"/>
    </source>
</evidence>
<evidence type="ECO:0000256" key="9">
    <source>
        <dbReference type="ARBA" id="ARBA00023157"/>
    </source>
</evidence>
<dbReference type="PANTHER" id="PTHR24543">
    <property type="entry name" value="MULTICOPPER OXIDASE-RELATED"/>
    <property type="match status" value="1"/>
</dbReference>
<reference evidence="12" key="12">
    <citation type="journal article" date="2015" name="G3 (Bethesda)">
        <title>Gene Model Annotations for Drosophila melanogaster: The Rule-Benders.</title>
        <authorList>
            <consortium name="FlyBase Consortium"/>
            <person name="Crosby M.A."/>
            <person name="Gramates L.S."/>
            <person name="Dos Santos G."/>
            <person name="Matthews B.B."/>
            <person name="St Pierre S.E."/>
            <person name="Zhou P."/>
            <person name="Schroeder A.J."/>
            <person name="Falls K."/>
            <person name="Emmert D.B."/>
            <person name="Russo S.M."/>
            <person name="Gelbart W.M."/>
            <person name="null"/>
        </authorList>
    </citation>
    <scope>NUCLEOTIDE SEQUENCE</scope>
</reference>
<reference evidence="12" key="15">
    <citation type="submission" date="2022-11" db="EMBL/GenBank/DDBJ databases">
        <authorList>
            <consortium name="FlyBase"/>
        </authorList>
    </citation>
    <scope>NUCLEOTIDE SEQUENCE</scope>
</reference>
<dbReference type="PROSITE" id="PS50022">
    <property type="entry name" value="FA58C_3"/>
    <property type="match status" value="1"/>
</dbReference>
<dbReference type="GO" id="GO:0005886">
    <property type="term" value="C:plasma membrane"/>
    <property type="evidence" value="ECO:0007669"/>
    <property type="project" value="UniProtKB-SubCell"/>
</dbReference>
<reference evidence="12 15" key="8">
    <citation type="journal article" date="2007" name="Science">
        <title>The Release 5.1 annotation of Drosophila melanogaster heterochromatin.</title>
        <authorList>
            <person name="Smith C.D."/>
            <person name="Shu S."/>
            <person name="Mungall C.J."/>
            <person name="Karpen G.H."/>
        </authorList>
    </citation>
    <scope>NUCLEOTIDE SEQUENCE [LARGE SCALE GENOMIC DNA]</scope>
    <source>
        <strain evidence="15">Berkeley</strain>
    </source>
</reference>
<dbReference type="AlphaFoldDB" id="E1JHA2"/>
<feature type="domain" description="F5/8 type C" evidence="11">
    <location>
        <begin position="106"/>
        <end position="262"/>
    </location>
</feature>
<dbReference type="FlyBase" id="FBgn0053531">
    <property type="gene designation" value="Ddr"/>
</dbReference>
<dbReference type="SMR" id="E1JHA2"/>
<dbReference type="GO" id="GO:0005524">
    <property type="term" value="F:ATP binding"/>
    <property type="evidence" value="ECO:0007669"/>
    <property type="project" value="UniProtKB-KW"/>
</dbReference>
<name>E1JHA2_DROME</name>
<accession>G2J650</accession>
<evidence type="ECO:0000256" key="8">
    <source>
        <dbReference type="ARBA" id="ARBA00023136"/>
    </source>
</evidence>
<dbReference type="EMBL" id="BT128907">
    <property type="protein sequence ID" value="AEO72334.1"/>
    <property type="molecule type" value="mRNA"/>
</dbReference>
<reference evidence="15" key="3">
    <citation type="journal article" date="2002" name="Genome Biol.">
        <title>Annotation of the Drosophila melanogaster euchromatic genome: a systematic review.</title>
        <authorList>
            <person name="Misra S."/>
            <person name="Crosby M.A."/>
            <person name="Mungall C.J."/>
            <person name="Matthews B.B."/>
            <person name="Campbell K.S."/>
            <person name="Hradecky P."/>
            <person name="Huang Y."/>
            <person name="Kaminker J.S."/>
            <person name="Millburn G.H."/>
            <person name="Prochnik S.E."/>
            <person name="Smith C.D."/>
            <person name="Tupy J.L."/>
            <person name="Whitfied E.J."/>
            <person name="Bayraktaroglu L."/>
            <person name="Berman B.P."/>
            <person name="Bettencourt B.R."/>
            <person name="Celniker S.E."/>
            <person name="de Grey A.D."/>
            <person name="Drysdale R.A."/>
            <person name="Harris N.L."/>
            <person name="Richter J."/>
            <person name="Russo S."/>
            <person name="Schroeder A.J."/>
            <person name="Shu S.Q."/>
            <person name="Stapleton M."/>
            <person name="Yamada C."/>
            <person name="Ashburner M."/>
            <person name="Gelbart W.M."/>
            <person name="Rubin G.M."/>
            <person name="Lewis S.E."/>
        </authorList>
    </citation>
    <scope>GENOME REANNOTATION</scope>
    <source>
        <strain evidence="15">Berkeley</strain>
    </source>
</reference>
<gene>
    <name evidence="12 14" type="primary">Ddr</name>
    <name evidence="12" type="synonym">CG11573</name>
    <name evidence="12" type="synonym">CG13985</name>
    <name evidence="12" type="synonym">CG9488</name>
    <name evidence="12" type="synonym">CG9490</name>
    <name evidence="12" type="synonym">CT33540</name>
    <name evidence="12" type="synonym">DDR</name>
    <name evidence="12" type="synonym">ddr</name>
    <name evidence="13" type="synonym">Ddr-RB</name>
    <name evidence="12" type="synonym">Dmel\CG33531</name>
    <name evidence="12 14" type="ORF">CG33531</name>
    <name evidence="12" type="ORF">Dmel_CG33531</name>
</gene>
<keyword evidence="8" id="KW-0472">Membrane</keyword>
<dbReference type="CDD" id="cd00057">
    <property type="entry name" value="FA58C"/>
    <property type="match status" value="1"/>
</dbReference>
<keyword evidence="7" id="KW-1133">Transmembrane helix</keyword>
<keyword evidence="4" id="KW-0732">Signal</keyword>
<sequence length="380" mass="42142">MPAIKLQESNSIYSRSECSPTIGVPALVESQGGEGHESRRPATNYLKSYCRIKRHGVNNSKTLCWLTLTLILLANRFGMGTAVGTPETPAAVGSNGLLAEMPIGTCKQALGMESGAIADFQITASSAHDMGNVGPQHARLKIDNNGGAWCPKHMVSRGLTEYLQVDLLGVHLVSAIRTQGRFGKGQGQEYTEAYVIEYWRPGLKKWIRWRSLQGKEVLPGNINTYSEVENVLQPSVFASKVRLYPYSQYDRTVCLRAEIVGCAWEEGIVSYSIPKGMQRGMDIDLSDKTYDGYEEGDHYVNGLGQLVDGQRGKDNFRADINGLGKGYEWIGWRNDTLLGRPVEIIFEFETVRNLSAVIIHTNNMFSKDVQVNKKLNTKTN</sequence>
<dbReference type="CTD" id="3346209"/>
<dbReference type="InterPro" id="IPR000421">
    <property type="entry name" value="FA58C"/>
</dbReference>
<dbReference type="VEuPathDB" id="VectorBase:FBgn0053531"/>
<keyword evidence="3" id="KW-0812">Transmembrane</keyword>
<reference evidence="12 15" key="1">
    <citation type="journal article" date="2000" name="Science">
        <title>The genome sequence of Drosophila melanogaster.</title>
        <authorList>
            <person name="Adams M.D."/>
            <person name="Celniker S.E."/>
            <person name="Holt R.A."/>
            <person name="Evans C.A."/>
            <person name="Gocayne J.D."/>
            <person name="Amanatides P.G."/>
            <person name="Scherer S.E."/>
            <person name="Li P.W."/>
            <person name="Hoskins R.A."/>
            <person name="Galle R.F."/>
            <person name="George R.A."/>
            <person name="Lewis S.E."/>
            <person name="Richards S."/>
            <person name="Ashburner M."/>
            <person name="Henderson S.N."/>
            <person name="Sutton G.G."/>
            <person name="Wortman J.R."/>
            <person name="Yandell M.D."/>
            <person name="Zhang Q."/>
            <person name="Chen L.X."/>
            <person name="Brandon R.C."/>
            <person name="Rogers Y.H."/>
            <person name="Blazej R.G."/>
            <person name="Champe M."/>
            <person name="Pfeiffer B.D."/>
            <person name="Wan K.H."/>
            <person name="Doyle C."/>
            <person name="Baxter E.G."/>
            <person name="Helt G."/>
            <person name="Nelson C.R."/>
            <person name="Gabor G.L."/>
            <person name="Abril J.F."/>
            <person name="Agbayani A."/>
            <person name="An H.J."/>
            <person name="Andrews-Pfannkoch C."/>
            <person name="Baldwin D."/>
            <person name="Ballew R.M."/>
            <person name="Basu A."/>
            <person name="Baxendale J."/>
            <person name="Bayraktaroglu L."/>
            <person name="Beasley E.M."/>
            <person name="Beeson K.Y."/>
            <person name="Benos P.V."/>
            <person name="Berman B.P."/>
            <person name="Bhandari D."/>
            <person name="Bolshakov S."/>
            <person name="Borkova D."/>
            <person name="Botchan M.R."/>
            <person name="Bouck J."/>
            <person name="Brokstein P."/>
            <person name="Brottier P."/>
            <person name="Burtis K.C."/>
            <person name="Busam D.A."/>
            <person name="Butler H."/>
            <person name="Cadieu E."/>
            <person name="Center A."/>
            <person name="Chandra I."/>
            <person name="Cherry J.M."/>
            <person name="Cawley S."/>
            <person name="Dahlke C."/>
            <person name="Davenport L.B."/>
            <person name="Davies P."/>
            <person name="de Pablos B."/>
            <person name="Delcher A."/>
            <person name="Deng Z."/>
            <person name="Mays A.D."/>
            <person name="Dew I."/>
            <person name="Dietz S.M."/>
            <person name="Dodson K."/>
            <person name="Doup L.E."/>
            <person name="Downes M."/>
            <person name="Dugan-Rocha S."/>
            <person name="Dunkov B.C."/>
            <person name="Dunn P."/>
            <person name="Durbin K.J."/>
            <person name="Evangelista C.C."/>
            <person name="Ferraz C."/>
            <person name="Ferriera S."/>
            <person name="Fleischmann W."/>
            <person name="Fosler C."/>
            <person name="Gabrielian A.E."/>
            <person name="Garg N.S."/>
            <person name="Gelbart W.M."/>
            <person name="Glasser K."/>
            <person name="Glodek A."/>
            <person name="Gong F."/>
            <person name="Gorrell J.H."/>
            <person name="Gu Z."/>
            <person name="Guan P."/>
            <person name="Harris M."/>
            <person name="Harris N.L."/>
            <person name="Harvey D."/>
            <person name="Heiman T.J."/>
            <person name="Hernandez J.R."/>
            <person name="Houck J."/>
            <person name="Hostin D."/>
            <person name="Houston K.A."/>
            <person name="Howland T.J."/>
            <person name="Wei M.H."/>
            <person name="Ibegwam C."/>
            <person name="Jalali M."/>
            <person name="Kalush F."/>
            <person name="Karpen G.H."/>
            <person name="Ke Z."/>
            <person name="Kennison J.A."/>
            <person name="Ketchum K.A."/>
            <person name="Kimmel B.E."/>
            <person name="Kodira C.D."/>
            <person name="Kraft C."/>
            <person name="Kravitz S."/>
            <person name="Kulp D."/>
            <person name="Lai Z."/>
            <person name="Lasko P."/>
            <person name="Lei Y."/>
            <person name="Levitsky A.A."/>
            <person name="Li J."/>
            <person name="Li Z."/>
            <person name="Liang Y."/>
            <person name="Lin X."/>
            <person name="Liu X."/>
            <person name="Mattei B."/>
            <person name="McIntosh T.C."/>
            <person name="McLeod M.P."/>
            <person name="McPherson D."/>
            <person name="Merkulov G."/>
            <person name="Milshina N.V."/>
            <person name="Mobarry C."/>
            <person name="Morris J."/>
            <person name="Moshrefi A."/>
            <person name="Mount S.M."/>
            <person name="Moy M."/>
            <person name="Murphy B."/>
            <person name="Murphy L."/>
            <person name="Muzny D.M."/>
            <person name="Nelson D.L."/>
            <person name="Nelson D.R."/>
            <person name="Nelson K.A."/>
            <person name="Nixon K."/>
            <person name="Nusskern D.R."/>
            <person name="Pacleb J.M."/>
            <person name="Palazzolo M."/>
            <person name="Pittman G.S."/>
            <person name="Pan S."/>
            <person name="Pollard J."/>
            <person name="Puri V."/>
            <person name="Reese M.G."/>
            <person name="Reinert K."/>
            <person name="Remington K."/>
            <person name="Saunders R.D."/>
            <person name="Scheeler F."/>
            <person name="Shen H."/>
            <person name="Shue B.C."/>
            <person name="Siden-Kiamos I."/>
            <person name="Simpson M."/>
            <person name="Skupski M.P."/>
            <person name="Smith T."/>
            <person name="Spier E."/>
            <person name="Spradling A.C."/>
            <person name="Stapleton M."/>
            <person name="Strong R."/>
            <person name="Sun E."/>
            <person name="Svirskas R."/>
            <person name="Tector C."/>
            <person name="Turner R."/>
            <person name="Venter E."/>
            <person name="Wang A.H."/>
            <person name="Wang X."/>
            <person name="Wang Z.Y."/>
            <person name="Wassarman D.A."/>
            <person name="Weinstock G.M."/>
            <person name="Weissenbach J."/>
            <person name="Williams S.M."/>
            <person name="WoodageT"/>
            <person name="Worley K.C."/>
            <person name="Wu D."/>
            <person name="Yang S."/>
            <person name="Yao Q.A."/>
            <person name="Ye J."/>
            <person name="Yeh R.F."/>
            <person name="Zaveri J.S."/>
            <person name="Zhan M."/>
            <person name="Zhang G."/>
            <person name="Zhao Q."/>
            <person name="Zheng L."/>
            <person name="Zheng X.H."/>
            <person name="Zhong F.N."/>
            <person name="Zhong W."/>
            <person name="Zhou X."/>
            <person name="Zhu S."/>
            <person name="Zhu X."/>
            <person name="Smith H.O."/>
            <person name="Gibbs R.A."/>
            <person name="Myers E.W."/>
            <person name="Rubin G.M."/>
            <person name="Venter J.C."/>
        </authorList>
    </citation>
    <scope>NUCLEOTIDE SEQUENCE [LARGE SCALE GENOMIC DNA]</scope>
    <source>
        <strain evidence="15">Berkeley</strain>
    </source>
</reference>
<keyword evidence="9" id="KW-1015">Disulfide bond</keyword>
<proteinExistence type="evidence at transcript level"/>
<dbReference type="PANTHER" id="PTHR24543:SF291">
    <property type="entry name" value="SMOKE ALARM, ISOFORM D"/>
    <property type="match status" value="1"/>
</dbReference>
<keyword evidence="2" id="KW-1003">Cell membrane</keyword>
<evidence type="ECO:0000256" key="4">
    <source>
        <dbReference type="ARBA" id="ARBA00022729"/>
    </source>
</evidence>
<evidence type="ECO:0000256" key="10">
    <source>
        <dbReference type="ARBA" id="ARBA00023180"/>
    </source>
</evidence>
<dbReference type="Pfam" id="PF00754">
    <property type="entry name" value="F5_F8_type_C"/>
    <property type="match status" value="1"/>
</dbReference>
<dbReference type="OrthoDB" id="6071166at2759"/>
<dbReference type="Gene3D" id="2.60.120.1190">
    <property type="match status" value="1"/>
</dbReference>
<dbReference type="AGR" id="FB:FBgn0053531"/>
<evidence type="ECO:0000313" key="12">
    <source>
        <dbReference type="EMBL" id="ACZ94186.2"/>
    </source>
</evidence>
<reference evidence="15" key="4">
    <citation type="journal article" date="2002" name="Genome Biol.">
        <title>The transposable elements of the Drosophila melanogaster euchromatin: a genomics perspective.</title>
        <authorList>
            <person name="Kaminker J.S."/>
            <person name="Bergman C.M."/>
            <person name="Kronmiller B."/>
            <person name="Carlson J."/>
            <person name="Svirskas R."/>
            <person name="Patel S."/>
            <person name="Frise E."/>
            <person name="Wheeler D.A."/>
            <person name="Lewis S.E."/>
            <person name="Rubin G.M."/>
            <person name="Ashburner M."/>
            <person name="Celniker S.E."/>
        </authorList>
    </citation>
    <scope>NUCLEOTIDE SEQUENCE [LARGE SCALE GENOMIC DNA]</scope>
    <source>
        <strain evidence="15">Berkeley</strain>
    </source>
</reference>
<organism evidence="12 15">
    <name type="scientific">Drosophila melanogaster</name>
    <name type="common">Fruit fly</name>
    <dbReference type="NCBI Taxonomy" id="7227"/>
    <lineage>
        <taxon>Eukaryota</taxon>
        <taxon>Metazoa</taxon>
        <taxon>Ecdysozoa</taxon>
        <taxon>Arthropoda</taxon>
        <taxon>Hexapoda</taxon>
        <taxon>Insecta</taxon>
        <taxon>Pterygota</taxon>
        <taxon>Neoptera</taxon>
        <taxon>Endopterygota</taxon>
        <taxon>Diptera</taxon>
        <taxon>Brachycera</taxon>
        <taxon>Muscomorpha</taxon>
        <taxon>Ephydroidea</taxon>
        <taxon>Drosophilidae</taxon>
        <taxon>Drosophila</taxon>
        <taxon>Sophophora</taxon>
    </lineage>
</organism>
<reference evidence="15" key="2">
    <citation type="journal article" date="2002" name="Genome Biol.">
        <title>Finishing a whole-genome shotgun: release 3 of the Drosophila melanogaster euchromatic genome sequence.</title>
        <authorList>
            <person name="Celniker S.E."/>
            <person name="Wheeler D.A."/>
            <person name="Kronmiller B."/>
            <person name="Carlson J.W."/>
            <person name="Halpern A."/>
            <person name="Patel S."/>
            <person name="Adams M."/>
            <person name="Champe M."/>
            <person name="Dugan S.P."/>
            <person name="Frise E."/>
            <person name="Hodgson A."/>
            <person name="George R.A."/>
            <person name="Hoskins R.A."/>
            <person name="Laverty T."/>
            <person name="Muzny D.M."/>
            <person name="Nelson C.R."/>
            <person name="Pacleb J.M."/>
            <person name="Park S."/>
            <person name="Pfeiffer B.D."/>
            <person name="Richards S."/>
            <person name="Sodergren E.J."/>
            <person name="Svirskas R."/>
            <person name="Tabor P.E."/>
            <person name="Wan K."/>
            <person name="Stapleton M."/>
            <person name="Sutton G.G."/>
            <person name="Venter C."/>
            <person name="Weinstock G."/>
            <person name="Scherer S.E."/>
            <person name="Myers E.W."/>
            <person name="Gibbs R.A."/>
            <person name="Rubin G.M."/>
        </authorList>
    </citation>
    <scope>NUCLEOTIDE SEQUENCE [LARGE SCALE GENOMIC DNA]</scope>
    <source>
        <strain evidence="15">Berkeley</strain>
    </source>
</reference>
<reference evidence="12" key="11">
    <citation type="journal article" date="2015" name="G3 (Bethesda)">
        <title>Gene Model Annotations for Drosophila melanogaster: Impact of High-Throughput Data.</title>
        <authorList>
            <consortium name="FlyBase Consortium"/>
            <person name="Matthews B.B."/>
            <person name="Dos Santos G."/>
            <person name="Crosby M.A."/>
            <person name="Emmert D.B."/>
            <person name="St Pierre S.E."/>
            <person name="Gramates L.S."/>
            <person name="Zhou P."/>
            <person name="Schroeder A.J."/>
            <person name="Falls K."/>
            <person name="Strelets V."/>
            <person name="Russo S.M."/>
            <person name="Gelbart W.M."/>
            <person name="null"/>
        </authorList>
    </citation>
    <scope>NUCLEOTIDE SEQUENCE</scope>
</reference>
<dbReference type="InterPro" id="IPR048525">
    <property type="entry name" value="DDR1-2_DS-like"/>
</dbReference>
<dbReference type="PROSITE" id="PS01285">
    <property type="entry name" value="FA58C_1"/>
    <property type="match status" value="1"/>
</dbReference>
<keyword evidence="6" id="KW-0067">ATP-binding</keyword>
<keyword evidence="10" id="KW-0325">Glycoprotein</keyword>
<accession>E1JHA2</accession>
<evidence type="ECO:0000313" key="14">
    <source>
        <dbReference type="FlyBase" id="FBgn0053531"/>
    </source>
</evidence>
<dbReference type="DNASU" id="3346209"/>
<dbReference type="ExpressionAtlas" id="E1JHA2">
    <property type="expression patterns" value="baseline and differential"/>
</dbReference>
<evidence type="ECO:0000313" key="13">
    <source>
        <dbReference type="EMBL" id="AEO72334.1"/>
    </source>
</evidence>
<dbReference type="RefSeq" id="NP_001162895.2">
    <property type="nucleotide sequence ID" value="NM_001169424.2"/>
</dbReference>
<evidence type="ECO:0000256" key="6">
    <source>
        <dbReference type="ARBA" id="ARBA00022840"/>
    </source>
</evidence>
<dbReference type="SMART" id="SM00231">
    <property type="entry name" value="FA58C"/>
    <property type="match status" value="1"/>
</dbReference>
<dbReference type="Gene3D" id="2.60.120.260">
    <property type="entry name" value="Galactose-binding domain-like"/>
    <property type="match status" value="1"/>
</dbReference>
<reference evidence="12 15" key="9">
    <citation type="journal article" date="2007" name="Science">
        <title>Sequence finishing and mapping of Drosophila melanogaster heterochromatin.</title>
        <authorList>
            <person name="Hoskins R.A."/>
            <person name="Carlson J.W."/>
            <person name="Kennedy C."/>
            <person name="Acevedo D."/>
            <person name="Evans-Holm M."/>
            <person name="Frise E."/>
            <person name="Wan K.H."/>
            <person name="Park S."/>
            <person name="Mendez-Lago M."/>
            <person name="Rossi F."/>
            <person name="Villasante A."/>
            <person name="Dimitri P."/>
            <person name="Karpen G.H."/>
            <person name="Celniker S.E."/>
        </authorList>
    </citation>
    <scope>NUCLEOTIDE SEQUENCE [LARGE SCALE GENOMIC DNA]</scope>
    <source>
        <strain evidence="15">Berkeley</strain>
    </source>
</reference>
<keyword evidence="12" id="KW-0808">Transferase</keyword>
<dbReference type="GO" id="GO:0004714">
    <property type="term" value="F:transmembrane receptor protein tyrosine kinase activity"/>
    <property type="evidence" value="ECO:0007669"/>
    <property type="project" value="UniProtKB-EC"/>
</dbReference>
<dbReference type="InterPro" id="IPR008979">
    <property type="entry name" value="Galactose-bd-like_sf"/>
</dbReference>